<name>A0A1H8SR71_9GAMM</name>
<reference evidence="3 4" key="1">
    <citation type="submission" date="2016-10" db="EMBL/GenBank/DDBJ databases">
        <authorList>
            <person name="de Groot N.N."/>
        </authorList>
    </citation>
    <scope>NUCLEOTIDE SEQUENCE [LARGE SCALE GENOMIC DNA]</scope>
    <source>
        <strain evidence="3 4">CGMCC 1.6291</strain>
    </source>
</reference>
<protein>
    <submittedName>
        <fullName evidence="3">Cupin domain-containing protein</fullName>
    </submittedName>
</protein>
<evidence type="ECO:0000256" key="1">
    <source>
        <dbReference type="ARBA" id="ARBA00022723"/>
    </source>
</evidence>
<dbReference type="Proteomes" id="UP000199657">
    <property type="component" value="Unassembled WGS sequence"/>
</dbReference>
<dbReference type="Gene3D" id="2.60.120.10">
    <property type="entry name" value="Jelly Rolls"/>
    <property type="match status" value="1"/>
</dbReference>
<accession>A0A1H8SR71</accession>
<feature type="domain" description="Cupin type-2" evidence="2">
    <location>
        <begin position="50"/>
        <end position="118"/>
    </location>
</feature>
<dbReference type="CDD" id="cd02222">
    <property type="entry name" value="cupin_TM1459-like"/>
    <property type="match status" value="1"/>
</dbReference>
<dbReference type="STRING" id="406100.SAMN04488052_103129"/>
<dbReference type="PANTHER" id="PTHR35848:SF6">
    <property type="entry name" value="CUPIN TYPE-2 DOMAIN-CONTAINING PROTEIN"/>
    <property type="match status" value="1"/>
</dbReference>
<keyword evidence="1" id="KW-0479">Metal-binding</keyword>
<organism evidence="3 4">
    <name type="scientific">Aquisalimonas asiatica</name>
    <dbReference type="NCBI Taxonomy" id="406100"/>
    <lineage>
        <taxon>Bacteria</taxon>
        <taxon>Pseudomonadati</taxon>
        <taxon>Pseudomonadota</taxon>
        <taxon>Gammaproteobacteria</taxon>
        <taxon>Chromatiales</taxon>
        <taxon>Ectothiorhodospiraceae</taxon>
        <taxon>Aquisalimonas</taxon>
    </lineage>
</organism>
<gene>
    <name evidence="3" type="ORF">SAMN04488052_103129</name>
</gene>
<keyword evidence="4" id="KW-1185">Reference proteome</keyword>
<evidence type="ECO:0000259" key="2">
    <source>
        <dbReference type="Pfam" id="PF07883"/>
    </source>
</evidence>
<dbReference type="GO" id="GO:0046872">
    <property type="term" value="F:metal ion binding"/>
    <property type="evidence" value="ECO:0007669"/>
    <property type="project" value="UniProtKB-KW"/>
</dbReference>
<dbReference type="EMBL" id="FOEG01000003">
    <property type="protein sequence ID" value="SEO80828.1"/>
    <property type="molecule type" value="Genomic_DNA"/>
</dbReference>
<dbReference type="AlphaFoldDB" id="A0A1H8SR71"/>
<evidence type="ECO:0000313" key="3">
    <source>
        <dbReference type="EMBL" id="SEO80828.1"/>
    </source>
</evidence>
<dbReference type="InterPro" id="IPR051610">
    <property type="entry name" value="GPI/OXD"/>
</dbReference>
<dbReference type="OrthoDB" id="1551122at2"/>
<dbReference type="InterPro" id="IPR011051">
    <property type="entry name" value="RmlC_Cupin_sf"/>
</dbReference>
<dbReference type="PANTHER" id="PTHR35848">
    <property type="entry name" value="OXALATE-BINDING PROTEIN"/>
    <property type="match status" value="1"/>
</dbReference>
<sequence length="148" mass="17299">MARIVRAKDYRWDVPVKEYKTDGTGFRDIHRQTLLGENDGEERLNFITRYFEIQPGGYSSLEHHEHPHSVVIIRGTGEVVLHDRVEPIGLHDCVYIAPHQWHQFHATTDEPLGFLCIVDRERDRPQVPDEDDLKALRENPEIAKRIKV</sequence>
<dbReference type="RefSeq" id="WP_091642289.1">
    <property type="nucleotide sequence ID" value="NZ_FOEG01000003.1"/>
</dbReference>
<proteinExistence type="predicted"/>
<evidence type="ECO:0000313" key="4">
    <source>
        <dbReference type="Proteomes" id="UP000199657"/>
    </source>
</evidence>
<dbReference type="Pfam" id="PF07883">
    <property type="entry name" value="Cupin_2"/>
    <property type="match status" value="1"/>
</dbReference>
<dbReference type="InterPro" id="IPR014710">
    <property type="entry name" value="RmlC-like_jellyroll"/>
</dbReference>
<dbReference type="InterPro" id="IPR013096">
    <property type="entry name" value="Cupin_2"/>
</dbReference>
<dbReference type="SUPFAM" id="SSF51182">
    <property type="entry name" value="RmlC-like cupins"/>
    <property type="match status" value="1"/>
</dbReference>